<name>A0A133UUE0_9EURY</name>
<evidence type="ECO:0000313" key="2">
    <source>
        <dbReference type="Proteomes" id="UP000070463"/>
    </source>
</evidence>
<dbReference type="AlphaFoldDB" id="A0A133UUE0"/>
<gene>
    <name evidence="1" type="ORF">AKJ37_02380</name>
</gene>
<comment type="caution">
    <text evidence="1">The sequence shown here is derived from an EMBL/GenBank/DDBJ whole genome shotgun (WGS) entry which is preliminary data.</text>
</comment>
<keyword evidence="2" id="KW-1185">Reference proteome</keyword>
<accession>A0A133UUE0</accession>
<dbReference type="EMBL" id="LHXR01000020">
    <property type="protein sequence ID" value="KXA97769.1"/>
    <property type="molecule type" value="Genomic_DNA"/>
</dbReference>
<dbReference type="Proteomes" id="UP000070463">
    <property type="component" value="Unassembled WGS sequence"/>
</dbReference>
<evidence type="ECO:0000313" key="1">
    <source>
        <dbReference type="EMBL" id="KXA97769.1"/>
    </source>
</evidence>
<proteinExistence type="predicted"/>
<sequence>MSRKYEQLIDRMNACYKSSVACYPFTVEDHFDGDTDLQDALAVSTYPPKNWNEIVPMVYRAGFYRVLGRDPGSYLVYSYGHSWKSSFDENISIAISRPDTAGYRDIEELERDAKILESLGYDKVTIFSIMLFIQTHGEKGLKSYLNLLSESREGAITVQYSPLVSYSRVSLSLIDRLL</sequence>
<organism evidence="1 2">
    <name type="scientific">candidate division MSBL1 archaeon SCGC-AAA259I09</name>
    <dbReference type="NCBI Taxonomy" id="1698267"/>
    <lineage>
        <taxon>Archaea</taxon>
        <taxon>Methanobacteriati</taxon>
        <taxon>Methanobacteriota</taxon>
        <taxon>candidate division MSBL1</taxon>
    </lineage>
</organism>
<protein>
    <submittedName>
        <fullName evidence="1">Uncharacterized protein</fullName>
    </submittedName>
</protein>
<reference evidence="1 2" key="1">
    <citation type="journal article" date="2016" name="Sci. Rep.">
        <title>Metabolic traits of an uncultured archaeal lineage -MSBL1- from brine pools of the Red Sea.</title>
        <authorList>
            <person name="Mwirichia R."/>
            <person name="Alam I."/>
            <person name="Rashid M."/>
            <person name="Vinu M."/>
            <person name="Ba-Alawi W."/>
            <person name="Anthony Kamau A."/>
            <person name="Kamanda Ngugi D."/>
            <person name="Goker M."/>
            <person name="Klenk H.P."/>
            <person name="Bajic V."/>
            <person name="Stingl U."/>
        </authorList>
    </citation>
    <scope>NUCLEOTIDE SEQUENCE [LARGE SCALE GENOMIC DNA]</scope>
    <source>
        <strain evidence="1">SCGC-AAA259I09</strain>
    </source>
</reference>